<name>A0A842JC58_9BACT</name>
<accession>A0A842JC58</accession>
<evidence type="ECO:0000313" key="1">
    <source>
        <dbReference type="EMBL" id="MBC2882654.1"/>
    </source>
</evidence>
<evidence type="ECO:0000313" key="2">
    <source>
        <dbReference type="Proteomes" id="UP000552683"/>
    </source>
</evidence>
<dbReference type="Proteomes" id="UP000552683">
    <property type="component" value="Unassembled WGS sequence"/>
</dbReference>
<comment type="caution">
    <text evidence="1">The sequence shown here is derived from an EMBL/GenBank/DDBJ whole genome shotgun (WGS) entry which is preliminary data.</text>
</comment>
<dbReference type="AlphaFoldDB" id="A0A842JC58"/>
<dbReference type="EMBL" id="JACLZK010000001">
    <property type="protein sequence ID" value="MBC2882654.1"/>
    <property type="molecule type" value="Genomic_DNA"/>
</dbReference>
<gene>
    <name evidence="1" type="ORF">H7R39_05190</name>
</gene>
<sequence>MKFKPKFSLFCGATGVNLTPEASENLGKNGGKAAKFDGEAYAKARQNDVK</sequence>
<protein>
    <submittedName>
        <fullName evidence="1">Uncharacterized protein</fullName>
    </submittedName>
</protein>
<dbReference type="RefSeq" id="WP_185898246.1">
    <property type="nucleotide sequence ID" value="NZ_JACLZK010000001.1"/>
</dbReference>
<reference evidence="1 2" key="1">
    <citation type="submission" date="2020-08" db="EMBL/GenBank/DDBJ databases">
        <title>Complete genome and description of Campylobacter massiliensis Marseille-Q3452 sp. nov.</title>
        <authorList>
            <person name="Antezack A."/>
        </authorList>
    </citation>
    <scope>NUCLEOTIDE SEQUENCE [LARGE SCALE GENOMIC DNA]</scope>
    <source>
        <strain evidence="1 2">Marseille-Q3452</strain>
    </source>
</reference>
<keyword evidence="2" id="KW-1185">Reference proteome</keyword>
<proteinExistence type="predicted"/>
<organism evidence="1 2">
    <name type="scientific">Campylobacter massiliensis</name>
    <dbReference type="NCBI Taxonomy" id="2762557"/>
    <lineage>
        <taxon>Bacteria</taxon>
        <taxon>Pseudomonadati</taxon>
        <taxon>Campylobacterota</taxon>
        <taxon>Epsilonproteobacteria</taxon>
        <taxon>Campylobacterales</taxon>
        <taxon>Campylobacteraceae</taxon>
        <taxon>Campylobacter</taxon>
    </lineage>
</organism>